<dbReference type="PROSITE" id="PS00059">
    <property type="entry name" value="ADH_ZINC"/>
    <property type="match status" value="1"/>
</dbReference>
<comment type="caution">
    <text evidence="6">The sequence shown here is derived from an EMBL/GenBank/DDBJ whole genome shotgun (WGS) entry which is preliminary data.</text>
</comment>
<dbReference type="Pfam" id="PF08240">
    <property type="entry name" value="ADH_N"/>
    <property type="match status" value="1"/>
</dbReference>
<gene>
    <name evidence="6" type="ORF">ENQ20_09865</name>
</gene>
<organism evidence="6">
    <name type="scientific">Caldilinea aerophila</name>
    <dbReference type="NCBI Taxonomy" id="133453"/>
    <lineage>
        <taxon>Bacteria</taxon>
        <taxon>Bacillati</taxon>
        <taxon>Chloroflexota</taxon>
        <taxon>Caldilineae</taxon>
        <taxon>Caldilineales</taxon>
        <taxon>Caldilineaceae</taxon>
        <taxon>Caldilinea</taxon>
    </lineage>
</organism>
<evidence type="ECO:0000256" key="2">
    <source>
        <dbReference type="ARBA" id="ARBA00022833"/>
    </source>
</evidence>
<sequence length="348" mass="37311">MKAAVQTGVRQFDVREVPDPELPEDGVILKVTACGICGSDLRRWREGLPPGVDGIIPGHEIAGEVIAVGPQAKSIATGDRLALGPDIHCGRCWYCQRGLFNLCDHTRFLGITPGYPGGFAEKLAISGEVLTNGVVHRVPDNLPDEIAALAEPCSSVLASHIKTNTSLNDVVVVIGAGPIGALLTMTAKVRGARAFIVVRSERRRKLIARFQPDAIIDSSREDMVARVRELTHGLGADIAICANPDASTQEAAVRMVRKGGKVVLFGGLPKANPMTTLDSNRIHYGEIEVIGAFSYHPTAHAMALDLFARNVIPIEKLITHQFALEEIDLAFETADRGEGLKVLIKPCG</sequence>
<evidence type="ECO:0000313" key="6">
    <source>
        <dbReference type="EMBL" id="HDX31782.1"/>
    </source>
</evidence>
<dbReference type="SMART" id="SM00829">
    <property type="entry name" value="PKS_ER"/>
    <property type="match status" value="1"/>
</dbReference>
<dbReference type="InterPro" id="IPR036291">
    <property type="entry name" value="NAD(P)-bd_dom_sf"/>
</dbReference>
<dbReference type="InterPro" id="IPR050129">
    <property type="entry name" value="Zn_alcohol_dh"/>
</dbReference>
<dbReference type="SUPFAM" id="SSF50129">
    <property type="entry name" value="GroES-like"/>
    <property type="match status" value="1"/>
</dbReference>
<dbReference type="InterPro" id="IPR013154">
    <property type="entry name" value="ADH-like_N"/>
</dbReference>
<keyword evidence="3" id="KW-0560">Oxidoreductase</keyword>
<dbReference type="InterPro" id="IPR011032">
    <property type="entry name" value="GroES-like_sf"/>
</dbReference>
<dbReference type="InterPro" id="IPR002328">
    <property type="entry name" value="ADH_Zn_CS"/>
</dbReference>
<keyword evidence="2 4" id="KW-0862">Zinc</keyword>
<feature type="domain" description="Enoyl reductase (ER)" evidence="5">
    <location>
        <begin position="8"/>
        <end position="344"/>
    </location>
</feature>
<protein>
    <recommendedName>
        <fullName evidence="5">Enoyl reductase (ER) domain-containing protein</fullName>
    </recommendedName>
</protein>
<comment type="similarity">
    <text evidence="4">Belongs to the zinc-containing alcohol dehydrogenase family.</text>
</comment>
<dbReference type="SUPFAM" id="SSF51735">
    <property type="entry name" value="NAD(P)-binding Rossmann-fold domains"/>
    <property type="match status" value="1"/>
</dbReference>
<comment type="cofactor">
    <cofactor evidence="4">
        <name>Zn(2+)</name>
        <dbReference type="ChEBI" id="CHEBI:29105"/>
    </cofactor>
</comment>
<dbReference type="PANTHER" id="PTHR43401">
    <property type="entry name" value="L-THREONINE 3-DEHYDROGENASE"/>
    <property type="match status" value="1"/>
</dbReference>
<dbReference type="PANTHER" id="PTHR43401:SF2">
    <property type="entry name" value="L-THREONINE 3-DEHYDROGENASE"/>
    <property type="match status" value="1"/>
</dbReference>
<reference evidence="6" key="1">
    <citation type="journal article" date="2020" name="mSystems">
        <title>Genome- and Community-Level Interaction Insights into Carbon Utilization and Element Cycling Functions of Hydrothermarchaeota in Hydrothermal Sediment.</title>
        <authorList>
            <person name="Zhou Z."/>
            <person name="Liu Y."/>
            <person name="Xu W."/>
            <person name="Pan J."/>
            <person name="Luo Z.H."/>
            <person name="Li M."/>
        </authorList>
    </citation>
    <scope>NUCLEOTIDE SEQUENCE [LARGE SCALE GENOMIC DNA]</scope>
    <source>
        <strain evidence="6">SpSt-289</strain>
    </source>
</reference>
<evidence type="ECO:0000256" key="3">
    <source>
        <dbReference type="ARBA" id="ARBA00023002"/>
    </source>
</evidence>
<keyword evidence="1 4" id="KW-0479">Metal-binding</keyword>
<dbReference type="InterPro" id="IPR020843">
    <property type="entry name" value="ER"/>
</dbReference>
<dbReference type="AlphaFoldDB" id="A0A7C1JKW3"/>
<dbReference type="InterPro" id="IPR013149">
    <property type="entry name" value="ADH-like_C"/>
</dbReference>
<dbReference type="GO" id="GO:0008270">
    <property type="term" value="F:zinc ion binding"/>
    <property type="evidence" value="ECO:0007669"/>
    <property type="project" value="InterPro"/>
</dbReference>
<proteinExistence type="inferred from homology"/>
<evidence type="ECO:0000259" key="5">
    <source>
        <dbReference type="SMART" id="SM00829"/>
    </source>
</evidence>
<dbReference type="EMBL" id="DSMG01000099">
    <property type="protein sequence ID" value="HDX31782.1"/>
    <property type="molecule type" value="Genomic_DNA"/>
</dbReference>
<accession>A0A7C1JKW3</accession>
<evidence type="ECO:0000256" key="4">
    <source>
        <dbReference type="RuleBase" id="RU361277"/>
    </source>
</evidence>
<dbReference type="Gene3D" id="3.90.180.10">
    <property type="entry name" value="Medium-chain alcohol dehydrogenases, catalytic domain"/>
    <property type="match status" value="1"/>
</dbReference>
<dbReference type="Gene3D" id="3.40.50.720">
    <property type="entry name" value="NAD(P)-binding Rossmann-like Domain"/>
    <property type="match status" value="1"/>
</dbReference>
<dbReference type="GO" id="GO:0016491">
    <property type="term" value="F:oxidoreductase activity"/>
    <property type="evidence" value="ECO:0007669"/>
    <property type="project" value="UniProtKB-KW"/>
</dbReference>
<dbReference type="Pfam" id="PF00107">
    <property type="entry name" value="ADH_zinc_N"/>
    <property type="match status" value="1"/>
</dbReference>
<evidence type="ECO:0000256" key="1">
    <source>
        <dbReference type="ARBA" id="ARBA00022723"/>
    </source>
</evidence>
<name>A0A7C1JKW3_9CHLR</name>